<organism evidence="1 2">
    <name type="scientific">Persea americana</name>
    <name type="common">Avocado</name>
    <dbReference type="NCBI Taxonomy" id="3435"/>
    <lineage>
        <taxon>Eukaryota</taxon>
        <taxon>Viridiplantae</taxon>
        <taxon>Streptophyta</taxon>
        <taxon>Embryophyta</taxon>
        <taxon>Tracheophyta</taxon>
        <taxon>Spermatophyta</taxon>
        <taxon>Magnoliopsida</taxon>
        <taxon>Magnoliidae</taxon>
        <taxon>Laurales</taxon>
        <taxon>Lauraceae</taxon>
        <taxon>Persea</taxon>
    </lineage>
</organism>
<dbReference type="Proteomes" id="UP001234297">
    <property type="component" value="Chromosome 2"/>
</dbReference>
<keyword evidence="2" id="KW-1185">Reference proteome</keyword>
<protein>
    <submittedName>
        <fullName evidence="1">Uncharacterized protein</fullName>
    </submittedName>
</protein>
<sequence>MGEKDARRDLERWGCLKRSGRRCRGYRERKVQLLLLEWWDYAEEMASENWSRRKTKQDLKIYLVLCQSKLNNAVWIDRCATEEALEEIWAGARGSATDFDKRRRRER</sequence>
<name>A0ACC2MEL2_PERAE</name>
<evidence type="ECO:0000313" key="1">
    <source>
        <dbReference type="EMBL" id="KAJ8644137.1"/>
    </source>
</evidence>
<gene>
    <name evidence="1" type="ORF">MRB53_005885</name>
</gene>
<evidence type="ECO:0000313" key="2">
    <source>
        <dbReference type="Proteomes" id="UP001234297"/>
    </source>
</evidence>
<comment type="caution">
    <text evidence="1">The sequence shown here is derived from an EMBL/GenBank/DDBJ whole genome shotgun (WGS) entry which is preliminary data.</text>
</comment>
<dbReference type="EMBL" id="CM056810">
    <property type="protein sequence ID" value="KAJ8644137.1"/>
    <property type="molecule type" value="Genomic_DNA"/>
</dbReference>
<reference evidence="1 2" key="1">
    <citation type="journal article" date="2022" name="Hortic Res">
        <title>A haplotype resolved chromosomal level avocado genome allows analysis of novel avocado genes.</title>
        <authorList>
            <person name="Nath O."/>
            <person name="Fletcher S.J."/>
            <person name="Hayward A."/>
            <person name="Shaw L.M."/>
            <person name="Masouleh A.K."/>
            <person name="Furtado A."/>
            <person name="Henry R.J."/>
            <person name="Mitter N."/>
        </authorList>
    </citation>
    <scope>NUCLEOTIDE SEQUENCE [LARGE SCALE GENOMIC DNA]</scope>
    <source>
        <strain evidence="2">cv. Hass</strain>
    </source>
</reference>
<proteinExistence type="predicted"/>
<accession>A0ACC2MEL2</accession>